<organism evidence="1 2">
    <name type="scientific">Salmonella bongori (strain ATCC 43975 / DSM 13772 / NCTC 12419)</name>
    <dbReference type="NCBI Taxonomy" id="218493"/>
    <lineage>
        <taxon>Bacteria</taxon>
        <taxon>Pseudomonadati</taxon>
        <taxon>Pseudomonadota</taxon>
        <taxon>Gammaproteobacteria</taxon>
        <taxon>Enterobacterales</taxon>
        <taxon>Enterobacteriaceae</taxon>
        <taxon>Salmonella</taxon>
    </lineage>
</organism>
<sequence length="370" mass="40212">MTNTVNPLTVLDIRTLVGFKQITPGEITGEPVEALKRCGITAFRDIVPGKSVIRTGSMMVQGNTFYGLQAQTEKNMSAATFTLELLPRMLDLKVQAIQVGFRMSQKPVVLSQVNTTMLSIPRNGTAPTRVNSVRTATEETSAYYELVISTDSQGVNATVQVYVSRQPVENLTLTMAGSHGEYPLALTVGSVFSPVKEDGFSFMVGDIYIAQLDYNSDHTVTPHLLGNLTLEPFKVASYEGDRHSNTHGEDIVTALNTLDPNNDMGVLAVKPVAQPASVTFELPDSTGKAILGVALNVVYRDSIAPENRLRYQITEGTTQLPVEIITERRADVTGFTTFSKFMASPVDGGEWNAENLAFSMNLLNNPGEGR</sequence>
<dbReference type="GeneID" id="44979950"/>
<protein>
    <submittedName>
        <fullName evidence="1">Hypothetical phage-related protein</fullName>
    </submittedName>
</protein>
<dbReference type="RefSeq" id="WP_015702803.1">
    <property type="nucleotide sequence ID" value="NC_015761.1"/>
</dbReference>
<dbReference type="AlphaFoldDB" id="A0A0K0H9G5"/>
<name>A0A0K0H9G5_SALBC</name>
<evidence type="ECO:0000313" key="2">
    <source>
        <dbReference type="Proteomes" id="UP000000289"/>
    </source>
</evidence>
<evidence type="ECO:0000313" key="1">
    <source>
        <dbReference type="EMBL" id="CCC30019.1"/>
    </source>
</evidence>
<accession>A0A0K0H9G5</accession>
<dbReference type="KEGG" id="sbg:SBG_0922"/>
<proteinExistence type="predicted"/>
<dbReference type="eggNOG" id="ENOG5034C5H">
    <property type="taxonomic scope" value="Bacteria"/>
</dbReference>
<dbReference type="EMBL" id="FR877557">
    <property type="protein sequence ID" value="CCC30019.1"/>
    <property type="molecule type" value="Genomic_DNA"/>
</dbReference>
<dbReference type="Proteomes" id="UP000000289">
    <property type="component" value="Chromosome"/>
</dbReference>
<gene>
    <name evidence="1" type="ordered locus">SBG_0922</name>
</gene>
<reference evidence="1 2" key="1">
    <citation type="journal article" date="2011" name="PLoS Pathog.">
        <title>Salmonella bongori provides insights into the evolution of the Salmonellae.</title>
        <authorList>
            <person name="Fookes M."/>
            <person name="Schroeder G.N."/>
            <person name="Langridge G.C."/>
            <person name="Blondel C.J."/>
            <person name="Mammina C."/>
            <person name="Connor T.R."/>
            <person name="Seth-Smith H."/>
            <person name="Vernikos G.S."/>
            <person name="Robinson K.S."/>
            <person name="Sanders M."/>
            <person name="Petty N.K."/>
            <person name="Kingsley R.A."/>
            <person name="Baumler A.J."/>
            <person name="Nuccio S.P."/>
            <person name="Contreras I."/>
            <person name="Santiviago C.A."/>
            <person name="Maskell D."/>
            <person name="Barrow P."/>
            <person name="Humphrey T."/>
            <person name="Nastasi A."/>
            <person name="Roberts M."/>
            <person name="Frankel G."/>
            <person name="Parkhill J."/>
            <person name="Dougan G."/>
            <person name="Thomson N.R."/>
        </authorList>
    </citation>
    <scope>NUCLEOTIDE SEQUENCE [LARGE SCALE GENOMIC DNA]</scope>
    <source>
        <strain evidence="2">ATCC 43975 / DSM 13772 / NCTC 12419</strain>
    </source>
</reference>